<dbReference type="Proteomes" id="UP000887116">
    <property type="component" value="Unassembled WGS sequence"/>
</dbReference>
<gene>
    <name evidence="2" type="primary">grin2a</name>
    <name evidence="2" type="ORF">TNCT_616171</name>
</gene>
<proteinExistence type="predicted"/>
<dbReference type="PANTHER" id="PTHR18966">
    <property type="entry name" value="IONOTROPIC GLUTAMATE RECEPTOR"/>
    <property type="match status" value="1"/>
</dbReference>
<evidence type="ECO:0000313" key="2">
    <source>
        <dbReference type="EMBL" id="GFR16336.1"/>
    </source>
</evidence>
<evidence type="ECO:0000256" key="1">
    <source>
        <dbReference type="SAM" id="Phobius"/>
    </source>
</evidence>
<accession>A0A8X6H312</accession>
<organism evidence="2 3">
    <name type="scientific">Trichonephila clavata</name>
    <name type="common">Joro spider</name>
    <name type="synonym">Nephila clavata</name>
    <dbReference type="NCBI Taxonomy" id="2740835"/>
    <lineage>
        <taxon>Eukaryota</taxon>
        <taxon>Metazoa</taxon>
        <taxon>Ecdysozoa</taxon>
        <taxon>Arthropoda</taxon>
        <taxon>Chelicerata</taxon>
        <taxon>Arachnida</taxon>
        <taxon>Araneae</taxon>
        <taxon>Araneomorphae</taxon>
        <taxon>Entelegynae</taxon>
        <taxon>Araneoidea</taxon>
        <taxon>Nephilidae</taxon>
        <taxon>Trichonephila</taxon>
    </lineage>
</organism>
<keyword evidence="1" id="KW-0812">Transmembrane</keyword>
<keyword evidence="3" id="KW-1185">Reference proteome</keyword>
<dbReference type="EMBL" id="BMAO01037240">
    <property type="protein sequence ID" value="GFR16336.1"/>
    <property type="molecule type" value="Genomic_DNA"/>
</dbReference>
<reference evidence="2" key="1">
    <citation type="submission" date="2020-07" db="EMBL/GenBank/DDBJ databases">
        <title>Multicomponent nature underlies the extraordinary mechanical properties of spider dragline silk.</title>
        <authorList>
            <person name="Kono N."/>
            <person name="Nakamura H."/>
            <person name="Mori M."/>
            <person name="Yoshida Y."/>
            <person name="Ohtoshi R."/>
            <person name="Malay A.D."/>
            <person name="Moran D.A.P."/>
            <person name="Tomita M."/>
            <person name="Numata K."/>
            <person name="Arakawa K."/>
        </authorList>
    </citation>
    <scope>NUCLEOTIDE SEQUENCE</scope>
</reference>
<protein>
    <submittedName>
        <fullName evidence="2">Glutamate receptor ionotropic, NMDA 2A</fullName>
    </submittedName>
</protein>
<comment type="caution">
    <text evidence="2">The sequence shown here is derived from an EMBL/GenBank/DDBJ whole genome shotgun (WGS) entry which is preliminary data.</text>
</comment>
<sequence>MELLLFFRELDAFVYDATVLEYLVGQDNECRLLTVGSWYAMTGYGFAMPKESKYLHIFNKKMIEYRENGDIERLQRFWLQGVCKPQNQKRNASNPLDINQFMSAFLLLGCGVLLTLLLLGLEHIYFLYIRKHLAKKDNGGCFTLLSLSMGKSLSFRGAVYEAQDLIKHHRCKDPVCDTQLWKVKHELDMARIRIRKLENFILTLQNASATSAVNQPRDLTRNHVITNEPIKNPLALMSREPTIQSYTEIAEIETVL</sequence>
<dbReference type="InterPro" id="IPR015683">
    <property type="entry name" value="Ionotropic_Glu_rcpt"/>
</dbReference>
<keyword evidence="1" id="KW-1133">Transmembrane helix</keyword>
<dbReference type="SUPFAM" id="SSF53850">
    <property type="entry name" value="Periplasmic binding protein-like II"/>
    <property type="match status" value="1"/>
</dbReference>
<name>A0A8X6H312_TRICU</name>
<evidence type="ECO:0000313" key="3">
    <source>
        <dbReference type="Proteomes" id="UP000887116"/>
    </source>
</evidence>
<keyword evidence="1" id="KW-0472">Membrane</keyword>
<dbReference type="OrthoDB" id="6424429at2759"/>
<keyword evidence="2" id="KW-0675">Receptor</keyword>
<dbReference type="Gene3D" id="3.40.190.10">
    <property type="entry name" value="Periplasmic binding protein-like II"/>
    <property type="match status" value="2"/>
</dbReference>
<feature type="transmembrane region" description="Helical" evidence="1">
    <location>
        <begin position="104"/>
        <end position="128"/>
    </location>
</feature>
<dbReference type="AlphaFoldDB" id="A0A8X6H312"/>